<evidence type="ECO:0000256" key="1">
    <source>
        <dbReference type="ARBA" id="ARBA00023015"/>
    </source>
</evidence>
<dbReference type="Pfam" id="PF01614">
    <property type="entry name" value="IclR_C"/>
    <property type="match status" value="1"/>
</dbReference>
<dbReference type="Proteomes" id="UP000253817">
    <property type="component" value="Unassembled WGS sequence"/>
</dbReference>
<dbReference type="InterPro" id="IPR050707">
    <property type="entry name" value="HTH_MetabolicPath_Reg"/>
</dbReference>
<dbReference type="PROSITE" id="PS51078">
    <property type="entry name" value="ICLR_ED"/>
    <property type="match status" value="1"/>
</dbReference>
<evidence type="ECO:0000256" key="2">
    <source>
        <dbReference type="ARBA" id="ARBA00023125"/>
    </source>
</evidence>
<sequence length="253" mass="28025">MGEGTVQVLDRAFDVLEELARARGPLGLSELAQRTSMSKSTVFRIARTMLGRGYVEQTLEGAYTIGPKMFDTLSYHINSLELQTEAKPYLAVLKRSLGLTAHLGILDGAYVSYIEKESTDWGEEVYTQVGYRSPAYCSSMGKCLLACLSSAELDEVLYGYDFKAYTPNTFTGKAAFAKYLHQVRKQGWAMDREEYELGHCCVAAPVFNYRGDALAAVGVSGTPESIAEERLDDIAQQVMLAARRISERMGYVE</sequence>
<organism evidence="9 11">
    <name type="scientific">Eggerthella sinensis</name>
    <dbReference type="NCBI Taxonomy" id="242230"/>
    <lineage>
        <taxon>Bacteria</taxon>
        <taxon>Bacillati</taxon>
        <taxon>Actinomycetota</taxon>
        <taxon>Coriobacteriia</taxon>
        <taxon>Eggerthellales</taxon>
        <taxon>Eggerthellaceae</taxon>
        <taxon>Eggerthella</taxon>
    </lineage>
</organism>
<dbReference type="EMBL" id="PPTT01000011">
    <property type="protein sequence ID" value="RDB69086.1"/>
    <property type="molecule type" value="Genomic_DNA"/>
</dbReference>
<feature type="domain" description="HTH iclR-type" evidence="6">
    <location>
        <begin position="6"/>
        <end position="67"/>
    </location>
</feature>
<dbReference type="RefSeq" id="WP_114546111.1">
    <property type="nucleotide sequence ID" value="NZ_CALJMG010000029.1"/>
</dbReference>
<keyword evidence="10" id="KW-1185">Reference proteome</keyword>
<dbReference type="InterPro" id="IPR036388">
    <property type="entry name" value="WH-like_DNA-bd_sf"/>
</dbReference>
<reference evidence="9" key="3">
    <citation type="journal article" date="2019" name="Microbiol. Resour. Announc.">
        <title>Draft Genome Sequences of Type Strains of Gordonibacter faecihominis, Paraeggerthella hongkongensis, Parvibacter caecicola,Slackia equolifaciens, Slackia faecicanis, and Slackia isoflavoniconvertens.</title>
        <authorList>
            <person name="Danylec N."/>
            <person name="Stoll D.A."/>
            <person name="Dotsch A."/>
            <person name="Huch M."/>
        </authorList>
    </citation>
    <scope>NUCLEOTIDE SEQUENCE</scope>
    <source>
        <strain evidence="9">DSM 16107</strain>
    </source>
</reference>
<keyword evidence="3" id="KW-0804">Transcription</keyword>
<dbReference type="SUPFAM" id="SSF46785">
    <property type="entry name" value="Winged helix' DNA-binding domain"/>
    <property type="match status" value="1"/>
</dbReference>
<comment type="caution">
    <text evidence="9">The sequence shown here is derived from an EMBL/GenBank/DDBJ whole genome shotgun (WGS) entry which is preliminary data.</text>
</comment>
<dbReference type="GO" id="GO:0003700">
    <property type="term" value="F:DNA-binding transcription factor activity"/>
    <property type="evidence" value="ECO:0007669"/>
    <property type="project" value="TreeGrafter"/>
</dbReference>
<evidence type="ECO:0000313" key="9">
    <source>
        <dbReference type="EMBL" id="RNM43107.1"/>
    </source>
</evidence>
<evidence type="ECO:0000259" key="6">
    <source>
        <dbReference type="PROSITE" id="PS51077"/>
    </source>
</evidence>
<dbReference type="AlphaFoldDB" id="A0A3N0J1S4"/>
<proteinExistence type="predicted"/>
<gene>
    <name evidence="8" type="ORF">C1876_07560</name>
    <name evidence="9" type="ORF">DMP09_01270</name>
</gene>
<evidence type="ECO:0000313" key="11">
    <source>
        <dbReference type="Proteomes" id="UP000270112"/>
    </source>
</evidence>
<dbReference type="PROSITE" id="PS51077">
    <property type="entry name" value="HTH_ICLR"/>
    <property type="match status" value="1"/>
</dbReference>
<dbReference type="EMBL" id="QICC01000003">
    <property type="protein sequence ID" value="RNM43107.1"/>
    <property type="molecule type" value="Genomic_DNA"/>
</dbReference>
<feature type="domain" description="IclR-ED" evidence="7">
    <location>
        <begin position="68"/>
        <end position="251"/>
    </location>
</feature>
<dbReference type="InterPro" id="IPR014757">
    <property type="entry name" value="Tscrpt_reg_IclR_C"/>
</dbReference>
<evidence type="ECO:0000256" key="5">
    <source>
        <dbReference type="ARBA" id="ARBA00070406"/>
    </source>
</evidence>
<name>A0A3N0J1S4_9ACTN</name>
<dbReference type="SUPFAM" id="SSF55781">
    <property type="entry name" value="GAF domain-like"/>
    <property type="match status" value="1"/>
</dbReference>
<evidence type="ECO:0000259" key="7">
    <source>
        <dbReference type="PROSITE" id="PS51078"/>
    </source>
</evidence>
<dbReference type="OrthoDB" id="8479143at2"/>
<protein>
    <recommendedName>
        <fullName evidence="5">Glycerol operon regulatory protein</fullName>
    </recommendedName>
</protein>
<dbReference type="InterPro" id="IPR029016">
    <property type="entry name" value="GAF-like_dom_sf"/>
</dbReference>
<dbReference type="InterPro" id="IPR036390">
    <property type="entry name" value="WH_DNA-bd_sf"/>
</dbReference>
<keyword evidence="2" id="KW-0238">DNA-binding</keyword>
<dbReference type="Pfam" id="PF09339">
    <property type="entry name" value="HTH_IclR"/>
    <property type="match status" value="1"/>
</dbReference>
<comment type="function">
    <text evidence="4">May be an activator protein for the gylABX operon.</text>
</comment>
<dbReference type="PANTHER" id="PTHR30136:SF24">
    <property type="entry name" value="HTH-TYPE TRANSCRIPTIONAL REPRESSOR ALLR"/>
    <property type="match status" value="1"/>
</dbReference>
<dbReference type="Gene3D" id="1.10.10.10">
    <property type="entry name" value="Winged helix-like DNA-binding domain superfamily/Winged helix DNA-binding domain"/>
    <property type="match status" value="1"/>
</dbReference>
<dbReference type="SMART" id="SM00346">
    <property type="entry name" value="HTH_ICLR"/>
    <property type="match status" value="1"/>
</dbReference>
<dbReference type="FunFam" id="1.10.10.10:FF:000056">
    <property type="entry name" value="IclR family transcriptional regulator"/>
    <property type="match status" value="1"/>
</dbReference>
<evidence type="ECO:0000313" key="8">
    <source>
        <dbReference type="EMBL" id="RDB69086.1"/>
    </source>
</evidence>
<keyword evidence="1" id="KW-0805">Transcription regulation</keyword>
<dbReference type="GO" id="GO:0003677">
    <property type="term" value="F:DNA binding"/>
    <property type="evidence" value="ECO:0007669"/>
    <property type="project" value="UniProtKB-KW"/>
</dbReference>
<dbReference type="Gene3D" id="3.30.450.40">
    <property type="match status" value="1"/>
</dbReference>
<dbReference type="PANTHER" id="PTHR30136">
    <property type="entry name" value="HELIX-TURN-HELIX TRANSCRIPTIONAL REGULATOR, ICLR FAMILY"/>
    <property type="match status" value="1"/>
</dbReference>
<reference evidence="11" key="2">
    <citation type="submission" date="2018-05" db="EMBL/GenBank/DDBJ databases">
        <title>Genome Sequencing of selected type strains of the family Eggerthellaceae.</title>
        <authorList>
            <person name="Danylec N."/>
            <person name="Stoll D.A."/>
            <person name="Doetsch A."/>
            <person name="Huch M."/>
        </authorList>
    </citation>
    <scope>NUCLEOTIDE SEQUENCE [LARGE SCALE GENOMIC DNA]</scope>
    <source>
        <strain evidence="11">DSM 16107</strain>
    </source>
</reference>
<dbReference type="InterPro" id="IPR005471">
    <property type="entry name" value="Tscrpt_reg_IclR_N"/>
</dbReference>
<dbReference type="Proteomes" id="UP000270112">
    <property type="component" value="Unassembled WGS sequence"/>
</dbReference>
<evidence type="ECO:0000256" key="3">
    <source>
        <dbReference type="ARBA" id="ARBA00023163"/>
    </source>
</evidence>
<evidence type="ECO:0000313" key="10">
    <source>
        <dbReference type="Proteomes" id="UP000253817"/>
    </source>
</evidence>
<reference evidence="8 10" key="1">
    <citation type="journal article" date="2018" name="Elife">
        <title>Discovery and characterization of a prevalent human gut bacterial enzyme sufficient for the inactivation of a family of plant toxins.</title>
        <authorList>
            <person name="Koppel N."/>
            <person name="Bisanz J.E."/>
            <person name="Pandelia M.E."/>
            <person name="Turnbaugh P.J."/>
            <person name="Balskus E.P."/>
        </authorList>
    </citation>
    <scope>NUCLEOTIDE SEQUENCE [LARGE SCALE GENOMIC DNA]</scope>
    <source>
        <strain evidence="8 10">DSM 16107</strain>
    </source>
</reference>
<dbReference type="GO" id="GO:0045892">
    <property type="term" value="P:negative regulation of DNA-templated transcription"/>
    <property type="evidence" value="ECO:0007669"/>
    <property type="project" value="TreeGrafter"/>
</dbReference>
<accession>A0A3N0J1S4</accession>
<evidence type="ECO:0000256" key="4">
    <source>
        <dbReference type="ARBA" id="ARBA00058938"/>
    </source>
</evidence>